<dbReference type="InterPro" id="IPR014048">
    <property type="entry name" value="MethylDNA_cys_MeTrfase_DNA-bd"/>
</dbReference>
<dbReference type="OrthoDB" id="9789813at2"/>
<keyword evidence="4 10" id="KW-0489">Methyltransferase</keyword>
<dbReference type="PROSITE" id="PS00374">
    <property type="entry name" value="MGMT"/>
    <property type="match status" value="1"/>
</dbReference>
<feature type="domain" description="Methylated-DNA-[protein]-cysteine S-methyltransferase DNA binding" evidence="9">
    <location>
        <begin position="90"/>
        <end position="169"/>
    </location>
</feature>
<evidence type="ECO:0000313" key="10">
    <source>
        <dbReference type="EMBL" id="SHK94813.1"/>
    </source>
</evidence>
<evidence type="ECO:0000256" key="7">
    <source>
        <dbReference type="ARBA" id="ARBA00023204"/>
    </source>
</evidence>
<dbReference type="PANTHER" id="PTHR10815:SF13">
    <property type="entry name" value="METHYLATED-DNA--PROTEIN-CYSTEINE METHYLTRANSFERASE"/>
    <property type="match status" value="1"/>
</dbReference>
<protein>
    <recommendedName>
        <fullName evidence="3">methylated-DNA--[protein]-cysteine S-methyltransferase</fullName>
        <ecNumber evidence="3">2.1.1.63</ecNumber>
    </recommendedName>
</protein>
<dbReference type="GO" id="GO:0003908">
    <property type="term" value="F:methylated-DNA-[protein]-cysteine S-methyltransferase activity"/>
    <property type="evidence" value="ECO:0007669"/>
    <property type="project" value="UniProtKB-EC"/>
</dbReference>
<dbReference type="InterPro" id="IPR001497">
    <property type="entry name" value="MethylDNA_cys_MeTrfase_AS"/>
</dbReference>
<dbReference type="Gene3D" id="1.10.10.10">
    <property type="entry name" value="Winged helix-like DNA-binding domain superfamily/Winged helix DNA-binding domain"/>
    <property type="match status" value="1"/>
</dbReference>
<keyword evidence="5 10" id="KW-0808">Transferase</keyword>
<dbReference type="EC" id="2.1.1.63" evidence="3"/>
<dbReference type="Pfam" id="PF01035">
    <property type="entry name" value="DNA_binding_1"/>
    <property type="match status" value="1"/>
</dbReference>
<dbReference type="SUPFAM" id="SSF46767">
    <property type="entry name" value="Methylated DNA-protein cysteine methyltransferase, C-terminal domain"/>
    <property type="match status" value="1"/>
</dbReference>
<sequence>MKVQIINTSWGYVAAAWENELLAGLTLPHTTGLEALSTLGEYVKTDLLLSPLPGQPAGPVEQQLAEQVVRYFAGQRVAFEIPLSWARVTPFQQRVLKVVATIPYGKALSYGAVAALVGNPKGARAVGGAVGANPWPLVIPCHRVLAHNQGLGGFGSGLGWKEKLLQLENIDYRTDNRK</sequence>
<dbReference type="GO" id="GO:0006281">
    <property type="term" value="P:DNA repair"/>
    <property type="evidence" value="ECO:0007669"/>
    <property type="project" value="UniProtKB-KW"/>
</dbReference>
<name>A0A1M6WLZ6_9FIRM</name>
<evidence type="ECO:0000256" key="4">
    <source>
        <dbReference type="ARBA" id="ARBA00022603"/>
    </source>
</evidence>
<organism evidence="10 11">
    <name type="scientific">Desulforamulus aeronauticus DSM 10349</name>
    <dbReference type="NCBI Taxonomy" id="1121421"/>
    <lineage>
        <taxon>Bacteria</taxon>
        <taxon>Bacillati</taxon>
        <taxon>Bacillota</taxon>
        <taxon>Clostridia</taxon>
        <taxon>Eubacteriales</taxon>
        <taxon>Peptococcaceae</taxon>
        <taxon>Desulforamulus</taxon>
    </lineage>
</organism>
<dbReference type="STRING" id="1121421.SAMN02745123_03691"/>
<keyword evidence="6" id="KW-0227">DNA damage</keyword>
<evidence type="ECO:0000259" key="9">
    <source>
        <dbReference type="Pfam" id="PF01035"/>
    </source>
</evidence>
<evidence type="ECO:0000256" key="3">
    <source>
        <dbReference type="ARBA" id="ARBA00011918"/>
    </source>
</evidence>
<comment type="catalytic activity">
    <reaction evidence="8">
        <text>a 6-O-methyl-2'-deoxyguanosine in DNA + L-cysteinyl-[protein] = S-methyl-L-cysteinyl-[protein] + a 2'-deoxyguanosine in DNA</text>
        <dbReference type="Rhea" id="RHEA:24000"/>
        <dbReference type="Rhea" id="RHEA-COMP:10131"/>
        <dbReference type="Rhea" id="RHEA-COMP:10132"/>
        <dbReference type="Rhea" id="RHEA-COMP:11367"/>
        <dbReference type="Rhea" id="RHEA-COMP:11368"/>
        <dbReference type="ChEBI" id="CHEBI:29950"/>
        <dbReference type="ChEBI" id="CHEBI:82612"/>
        <dbReference type="ChEBI" id="CHEBI:85445"/>
        <dbReference type="ChEBI" id="CHEBI:85448"/>
        <dbReference type="EC" id="2.1.1.63"/>
    </reaction>
</comment>
<dbReference type="GO" id="GO:0032259">
    <property type="term" value="P:methylation"/>
    <property type="evidence" value="ECO:0007669"/>
    <property type="project" value="UniProtKB-KW"/>
</dbReference>
<evidence type="ECO:0000256" key="1">
    <source>
        <dbReference type="ARBA" id="ARBA00001286"/>
    </source>
</evidence>
<comment type="similarity">
    <text evidence="2">Belongs to the MGMT family.</text>
</comment>
<evidence type="ECO:0000256" key="8">
    <source>
        <dbReference type="ARBA" id="ARBA00049348"/>
    </source>
</evidence>
<accession>A0A1M6WLZ6</accession>
<evidence type="ECO:0000313" key="11">
    <source>
        <dbReference type="Proteomes" id="UP000183997"/>
    </source>
</evidence>
<dbReference type="PANTHER" id="PTHR10815">
    <property type="entry name" value="METHYLATED-DNA--PROTEIN-CYSTEINE METHYLTRANSFERASE"/>
    <property type="match status" value="1"/>
</dbReference>
<dbReference type="InterPro" id="IPR036388">
    <property type="entry name" value="WH-like_DNA-bd_sf"/>
</dbReference>
<dbReference type="CDD" id="cd06445">
    <property type="entry name" value="ATase"/>
    <property type="match status" value="1"/>
</dbReference>
<evidence type="ECO:0000256" key="6">
    <source>
        <dbReference type="ARBA" id="ARBA00022763"/>
    </source>
</evidence>
<proteinExistence type="inferred from homology"/>
<dbReference type="FunFam" id="1.10.10.10:FF:000214">
    <property type="entry name" value="Methylated-DNA--protein-cysteine methyltransferase"/>
    <property type="match status" value="1"/>
</dbReference>
<dbReference type="RefSeq" id="WP_072917274.1">
    <property type="nucleotide sequence ID" value="NZ_FRAR01000032.1"/>
</dbReference>
<dbReference type="AlphaFoldDB" id="A0A1M6WLZ6"/>
<evidence type="ECO:0000256" key="2">
    <source>
        <dbReference type="ARBA" id="ARBA00008711"/>
    </source>
</evidence>
<gene>
    <name evidence="10" type="ORF">SAMN02745123_03691</name>
</gene>
<keyword evidence="7" id="KW-0234">DNA repair</keyword>
<keyword evidence="11" id="KW-1185">Reference proteome</keyword>
<dbReference type="NCBIfam" id="TIGR00589">
    <property type="entry name" value="ogt"/>
    <property type="match status" value="1"/>
</dbReference>
<dbReference type="Proteomes" id="UP000183997">
    <property type="component" value="Unassembled WGS sequence"/>
</dbReference>
<comment type="catalytic activity">
    <reaction evidence="1">
        <text>a 4-O-methyl-thymidine in DNA + L-cysteinyl-[protein] = a thymidine in DNA + S-methyl-L-cysteinyl-[protein]</text>
        <dbReference type="Rhea" id="RHEA:53428"/>
        <dbReference type="Rhea" id="RHEA-COMP:10131"/>
        <dbReference type="Rhea" id="RHEA-COMP:10132"/>
        <dbReference type="Rhea" id="RHEA-COMP:13555"/>
        <dbReference type="Rhea" id="RHEA-COMP:13556"/>
        <dbReference type="ChEBI" id="CHEBI:29950"/>
        <dbReference type="ChEBI" id="CHEBI:82612"/>
        <dbReference type="ChEBI" id="CHEBI:137386"/>
        <dbReference type="ChEBI" id="CHEBI:137387"/>
        <dbReference type="EC" id="2.1.1.63"/>
    </reaction>
</comment>
<evidence type="ECO:0000256" key="5">
    <source>
        <dbReference type="ARBA" id="ARBA00022679"/>
    </source>
</evidence>
<reference evidence="11" key="1">
    <citation type="submission" date="2016-11" db="EMBL/GenBank/DDBJ databases">
        <authorList>
            <person name="Varghese N."/>
            <person name="Submissions S."/>
        </authorList>
    </citation>
    <scope>NUCLEOTIDE SEQUENCE [LARGE SCALE GENOMIC DNA]</scope>
    <source>
        <strain evidence="11">DSM 10349</strain>
    </source>
</reference>
<dbReference type="InterPro" id="IPR036217">
    <property type="entry name" value="MethylDNA_cys_MeTrfase_DNAb"/>
</dbReference>
<dbReference type="EMBL" id="FRAR01000032">
    <property type="protein sequence ID" value="SHK94813.1"/>
    <property type="molecule type" value="Genomic_DNA"/>
</dbReference>